<organism evidence="2 3">
    <name type="scientific">Paraphaeosphaeria sporulosa</name>
    <dbReference type="NCBI Taxonomy" id="1460663"/>
    <lineage>
        <taxon>Eukaryota</taxon>
        <taxon>Fungi</taxon>
        <taxon>Dikarya</taxon>
        <taxon>Ascomycota</taxon>
        <taxon>Pezizomycotina</taxon>
        <taxon>Dothideomycetes</taxon>
        <taxon>Pleosporomycetidae</taxon>
        <taxon>Pleosporales</taxon>
        <taxon>Massarineae</taxon>
        <taxon>Didymosphaeriaceae</taxon>
        <taxon>Paraphaeosphaeria</taxon>
    </lineage>
</organism>
<dbReference type="AlphaFoldDB" id="A0A177C8W1"/>
<dbReference type="OrthoDB" id="3750908at2759"/>
<keyword evidence="1" id="KW-1133">Transmembrane helix</keyword>
<dbReference type="STRING" id="1460663.A0A177C8W1"/>
<feature type="transmembrane region" description="Helical" evidence="1">
    <location>
        <begin position="82"/>
        <end position="102"/>
    </location>
</feature>
<evidence type="ECO:0000313" key="3">
    <source>
        <dbReference type="Proteomes" id="UP000077069"/>
    </source>
</evidence>
<evidence type="ECO:0000256" key="1">
    <source>
        <dbReference type="SAM" id="Phobius"/>
    </source>
</evidence>
<keyword evidence="1" id="KW-0472">Membrane</keyword>
<protein>
    <submittedName>
        <fullName evidence="2">Uncharacterized protein</fullName>
    </submittedName>
</protein>
<dbReference type="EMBL" id="KV441555">
    <property type="protein sequence ID" value="OAG03150.1"/>
    <property type="molecule type" value="Genomic_DNA"/>
</dbReference>
<dbReference type="InParanoid" id="A0A177C8W1"/>
<sequence length="178" mass="19728">MGPQPQTSTFPQDLPPRETSWKDRNCPGMRSCWSFSLSSFSLATSDKAVLARRICMIAILGLRTATSIWDVVNSIIHFNLGWLIIGIILGVLGFFFIAWCLARIGEATGYRRVLGARVGRWHFDVFLLGMAIIHIGIFAGAFFWKSSGGVGGMWLAMWLLIFGAAWVTTWEPEPASSV</sequence>
<name>A0A177C8W1_9PLEO</name>
<proteinExistence type="predicted"/>
<keyword evidence="3" id="KW-1185">Reference proteome</keyword>
<dbReference type="Proteomes" id="UP000077069">
    <property type="component" value="Unassembled WGS sequence"/>
</dbReference>
<gene>
    <name evidence="2" type="ORF">CC84DRAFT_1261768</name>
</gene>
<accession>A0A177C8W1</accession>
<feature type="transmembrane region" description="Helical" evidence="1">
    <location>
        <begin position="123"/>
        <end position="144"/>
    </location>
</feature>
<feature type="transmembrane region" description="Helical" evidence="1">
    <location>
        <begin position="150"/>
        <end position="170"/>
    </location>
</feature>
<reference evidence="2 3" key="1">
    <citation type="submission" date="2016-05" db="EMBL/GenBank/DDBJ databases">
        <title>Comparative analysis of secretome profiles of manganese(II)-oxidizing ascomycete fungi.</title>
        <authorList>
            <consortium name="DOE Joint Genome Institute"/>
            <person name="Zeiner C.A."/>
            <person name="Purvine S.O."/>
            <person name="Zink E.M."/>
            <person name="Wu S."/>
            <person name="Pasa-Tolic L."/>
            <person name="Chaput D.L."/>
            <person name="Haridas S."/>
            <person name="Grigoriev I.V."/>
            <person name="Santelli C.M."/>
            <person name="Hansel C.M."/>
        </authorList>
    </citation>
    <scope>NUCLEOTIDE SEQUENCE [LARGE SCALE GENOMIC DNA]</scope>
    <source>
        <strain evidence="2 3">AP3s5-JAC2a</strain>
    </source>
</reference>
<evidence type="ECO:0000313" key="2">
    <source>
        <dbReference type="EMBL" id="OAG03150.1"/>
    </source>
</evidence>
<dbReference type="GeneID" id="28768581"/>
<keyword evidence="1" id="KW-0812">Transmembrane</keyword>
<dbReference type="RefSeq" id="XP_018033515.1">
    <property type="nucleotide sequence ID" value="XM_018185095.1"/>
</dbReference>